<dbReference type="Proteomes" id="UP001152178">
    <property type="component" value="Unassembled WGS sequence"/>
</dbReference>
<evidence type="ECO:0000313" key="4">
    <source>
        <dbReference type="EMBL" id="MCZ8543102.1"/>
    </source>
</evidence>
<sequence>MTKQDSVPMNDLKRLYQRYQVEIEREVASTLRSGWWLNGAAGKRFAANFSKYIGVSECVLVANGTDALEFALAAVVRRNGSRGREVIIAANAGGYASCACWHNDLIPHYVDIEQASQLMDVQSALKAANADTAAIVVTHLYGGVVDVRAVRAGLAEAGLSHIPIVEDCAQAHGARIANEVAGSLGDISTFSFYPTKNLGAMGDGGAVLTPDAPVAAHIRQLQQYGWTSKYHVGVPNGRNSRMDEVQAAILDVLLGDVDIRNGQRRAILSQYKSVAGRRLQFLEGGDGAVAHLAVALCDDRDAFRAFMKERGVDTDIHYPVLDCDQIGWADLPMKGTENLAVSRASVSRLCSVPCYPDMTSDEIGQVCLALREWEAM</sequence>
<reference evidence="4" key="1">
    <citation type="submission" date="2022-11" db="EMBL/GenBank/DDBJ databases">
        <authorList>
            <person name="Coimbra C."/>
        </authorList>
    </citation>
    <scope>NUCLEOTIDE SEQUENCE</scope>
    <source>
        <strain evidence="4">Jales19</strain>
    </source>
</reference>
<evidence type="ECO:0000256" key="1">
    <source>
        <dbReference type="ARBA" id="ARBA00022898"/>
    </source>
</evidence>
<accession>A0ABT4QNG3</accession>
<name>A0ABT4QNG3_9HYPH</name>
<comment type="similarity">
    <text evidence="2 3">Belongs to the DegT/DnrJ/EryC1 family.</text>
</comment>
<gene>
    <name evidence="4" type="ORF">OOJ09_02845</name>
</gene>
<dbReference type="Pfam" id="PF01041">
    <property type="entry name" value="DegT_DnrJ_EryC1"/>
    <property type="match status" value="1"/>
</dbReference>
<dbReference type="InterPro" id="IPR015421">
    <property type="entry name" value="PyrdxlP-dep_Trfase_major"/>
</dbReference>
<evidence type="ECO:0000256" key="3">
    <source>
        <dbReference type="RuleBase" id="RU004508"/>
    </source>
</evidence>
<dbReference type="Gene3D" id="3.90.1150.10">
    <property type="entry name" value="Aspartate Aminotransferase, domain 1"/>
    <property type="match status" value="1"/>
</dbReference>
<dbReference type="PIRSF" id="PIRSF000390">
    <property type="entry name" value="PLP_StrS"/>
    <property type="match status" value="1"/>
</dbReference>
<keyword evidence="4" id="KW-0808">Transferase</keyword>
<dbReference type="SUPFAM" id="SSF53383">
    <property type="entry name" value="PLP-dependent transferases"/>
    <property type="match status" value="1"/>
</dbReference>
<protein>
    <submittedName>
        <fullName evidence="4">DegT/DnrJ/EryC1/StrS family aminotransferase</fullName>
    </submittedName>
</protein>
<dbReference type="RefSeq" id="WP_269903727.1">
    <property type="nucleotide sequence ID" value="NZ_JAPFQA010000001.1"/>
</dbReference>
<keyword evidence="5" id="KW-1185">Reference proteome</keyword>
<dbReference type="PANTHER" id="PTHR30244">
    <property type="entry name" value="TRANSAMINASE"/>
    <property type="match status" value="1"/>
</dbReference>
<proteinExistence type="inferred from homology"/>
<dbReference type="InterPro" id="IPR015422">
    <property type="entry name" value="PyrdxlP-dep_Trfase_small"/>
</dbReference>
<dbReference type="GO" id="GO:0008483">
    <property type="term" value="F:transaminase activity"/>
    <property type="evidence" value="ECO:0007669"/>
    <property type="project" value="UniProtKB-KW"/>
</dbReference>
<evidence type="ECO:0000313" key="5">
    <source>
        <dbReference type="Proteomes" id="UP001152178"/>
    </source>
</evidence>
<evidence type="ECO:0000256" key="2">
    <source>
        <dbReference type="ARBA" id="ARBA00037999"/>
    </source>
</evidence>
<dbReference type="InterPro" id="IPR000653">
    <property type="entry name" value="DegT/StrS_aminotransferase"/>
</dbReference>
<organism evidence="4 5">
    <name type="scientific">Mesorhizobium qingshengii</name>
    <dbReference type="NCBI Taxonomy" id="1165689"/>
    <lineage>
        <taxon>Bacteria</taxon>
        <taxon>Pseudomonadati</taxon>
        <taxon>Pseudomonadota</taxon>
        <taxon>Alphaproteobacteria</taxon>
        <taxon>Hyphomicrobiales</taxon>
        <taxon>Phyllobacteriaceae</taxon>
        <taxon>Mesorhizobium</taxon>
    </lineage>
</organism>
<keyword evidence="4" id="KW-0032">Aminotransferase</keyword>
<comment type="caution">
    <text evidence="4">The sequence shown here is derived from an EMBL/GenBank/DDBJ whole genome shotgun (WGS) entry which is preliminary data.</text>
</comment>
<dbReference type="InterPro" id="IPR015424">
    <property type="entry name" value="PyrdxlP-dep_Trfase"/>
</dbReference>
<dbReference type="PANTHER" id="PTHR30244:SF36">
    <property type="entry name" value="3-OXO-GLUCOSE-6-PHOSPHATE:GLUTAMATE AMINOTRANSFERASE"/>
    <property type="match status" value="1"/>
</dbReference>
<dbReference type="EMBL" id="JAPFQA010000001">
    <property type="protein sequence ID" value="MCZ8543102.1"/>
    <property type="molecule type" value="Genomic_DNA"/>
</dbReference>
<dbReference type="Gene3D" id="3.40.640.10">
    <property type="entry name" value="Type I PLP-dependent aspartate aminotransferase-like (Major domain)"/>
    <property type="match status" value="1"/>
</dbReference>
<keyword evidence="1 3" id="KW-0663">Pyridoxal phosphate</keyword>